<dbReference type="PANTHER" id="PTHR43649">
    <property type="entry name" value="ARABINOSE-BINDING PROTEIN-RELATED"/>
    <property type="match status" value="1"/>
</dbReference>
<evidence type="ECO:0000256" key="1">
    <source>
        <dbReference type="ARBA" id="ARBA00004196"/>
    </source>
</evidence>
<evidence type="ECO:0000313" key="5">
    <source>
        <dbReference type="EMBL" id="MVA74437.1"/>
    </source>
</evidence>
<comment type="similarity">
    <text evidence="2">Belongs to the bacterial solute-binding protein 1 family.</text>
</comment>
<keyword evidence="3" id="KW-0813">Transport</keyword>
<comment type="subcellular location">
    <subcellularLocation>
        <location evidence="1">Cell envelope</location>
    </subcellularLocation>
</comment>
<keyword evidence="4" id="KW-0732">Signal</keyword>
<name>A0A6A9UTB8_9ACTN</name>
<dbReference type="Gene3D" id="3.40.190.10">
    <property type="entry name" value="Periplasmic binding protein-like II"/>
    <property type="match status" value="1"/>
</dbReference>
<comment type="caution">
    <text evidence="5">The sequence shown here is derived from an EMBL/GenBank/DDBJ whole genome shotgun (WGS) entry which is preliminary data.</text>
</comment>
<gene>
    <name evidence="5" type="ORF">GC722_00075</name>
</gene>
<sequence length="435" mass="47409">MAGQTTLSRRAVLGATAGAGLATLLSGCGGSPGPRSSALQVWGGVPGASGPDELVAGFEEQHPGEKVAYTRFVNDDRGNLKLDTALQGGVDIDVYFTYNSTAMALRAGSGVALDLTDRVRADPALAPYLDTQAPRATVVDGQMVALATAREPYFVLVNEALREQAGVDLPRAWDVDDFHEMARALTRPGVHGAYSVPDTARVSLGANYWYAPDGGSNFGDPAFLEWLQLGRTMIDEGSAYPWTEVLARQLAAYQQNPFLQGEFALWPTAPFNLRYLNEPEDYPHDFRVAAAPVPRTARGDWNAGQFNNFIMINPRSTKLDLAWEFVRYWVTDGARAMLGGGKIPALDVLPDEEVLAGVLKEDPERFFDVDSFRHAMFTSEPKLMTDTNLTAVPEISLAVEQQRDLCWIGERTPAEAVSTIDELADAAIRRNQRKA</sequence>
<dbReference type="SUPFAM" id="SSF53850">
    <property type="entry name" value="Periplasmic binding protein-like II"/>
    <property type="match status" value="1"/>
</dbReference>
<evidence type="ECO:0000313" key="6">
    <source>
        <dbReference type="Proteomes" id="UP000435304"/>
    </source>
</evidence>
<dbReference type="Proteomes" id="UP000435304">
    <property type="component" value="Unassembled WGS sequence"/>
</dbReference>
<dbReference type="InterPro" id="IPR050490">
    <property type="entry name" value="Bact_solute-bd_prot1"/>
</dbReference>
<evidence type="ECO:0000256" key="4">
    <source>
        <dbReference type="ARBA" id="ARBA00022729"/>
    </source>
</evidence>
<dbReference type="Pfam" id="PF01547">
    <property type="entry name" value="SBP_bac_1"/>
    <property type="match status" value="1"/>
</dbReference>
<evidence type="ECO:0000256" key="2">
    <source>
        <dbReference type="ARBA" id="ARBA00008520"/>
    </source>
</evidence>
<dbReference type="InterPro" id="IPR006311">
    <property type="entry name" value="TAT_signal"/>
</dbReference>
<dbReference type="InterPro" id="IPR006059">
    <property type="entry name" value="SBP"/>
</dbReference>
<protein>
    <submittedName>
        <fullName evidence="5">Extracellular solute-binding protein</fullName>
    </submittedName>
</protein>
<keyword evidence="6" id="KW-1185">Reference proteome</keyword>
<dbReference type="GO" id="GO:0030313">
    <property type="term" value="C:cell envelope"/>
    <property type="evidence" value="ECO:0007669"/>
    <property type="project" value="UniProtKB-SubCell"/>
</dbReference>
<dbReference type="AlphaFoldDB" id="A0A6A9UTB8"/>
<dbReference type="RefSeq" id="WP_156606933.1">
    <property type="nucleotide sequence ID" value="NZ_WPCU01000001.1"/>
</dbReference>
<proteinExistence type="inferred from homology"/>
<organism evidence="5 6">
    <name type="scientific">Auraticoccus cholistanensis</name>
    <dbReference type="NCBI Taxonomy" id="2656650"/>
    <lineage>
        <taxon>Bacteria</taxon>
        <taxon>Bacillati</taxon>
        <taxon>Actinomycetota</taxon>
        <taxon>Actinomycetes</taxon>
        <taxon>Propionibacteriales</taxon>
        <taxon>Propionibacteriaceae</taxon>
        <taxon>Auraticoccus</taxon>
    </lineage>
</organism>
<dbReference type="EMBL" id="WPCU01000001">
    <property type="protein sequence ID" value="MVA74437.1"/>
    <property type="molecule type" value="Genomic_DNA"/>
</dbReference>
<dbReference type="PANTHER" id="PTHR43649:SF31">
    <property type="entry name" value="SN-GLYCEROL-3-PHOSPHATE-BINDING PERIPLASMIC PROTEIN UGPB"/>
    <property type="match status" value="1"/>
</dbReference>
<reference evidence="5 6" key="1">
    <citation type="submission" date="2019-12" db="EMBL/GenBank/DDBJ databases">
        <title>Auraticoccus cholistani sp. nov., an actinomycete isolated from soil of Cholistan desert.</title>
        <authorList>
            <person name="Cheema M.T."/>
        </authorList>
    </citation>
    <scope>NUCLEOTIDE SEQUENCE [LARGE SCALE GENOMIC DNA]</scope>
    <source>
        <strain evidence="5 6">F435</strain>
    </source>
</reference>
<evidence type="ECO:0000256" key="3">
    <source>
        <dbReference type="ARBA" id="ARBA00022448"/>
    </source>
</evidence>
<accession>A0A6A9UTB8</accession>
<dbReference type="PROSITE" id="PS51318">
    <property type="entry name" value="TAT"/>
    <property type="match status" value="1"/>
</dbReference>